<organism evidence="2 3">
    <name type="scientific">Chitinophaga pinensis (strain ATCC 43595 / DSM 2588 / LMG 13176 / NBRC 15968 / NCIMB 11800 / UQM 2034)</name>
    <dbReference type="NCBI Taxonomy" id="485918"/>
    <lineage>
        <taxon>Bacteria</taxon>
        <taxon>Pseudomonadati</taxon>
        <taxon>Bacteroidota</taxon>
        <taxon>Chitinophagia</taxon>
        <taxon>Chitinophagales</taxon>
        <taxon>Chitinophagaceae</taxon>
        <taxon>Chitinophaga</taxon>
    </lineage>
</organism>
<feature type="domain" description="Knr4/Smi1-like" evidence="1">
    <location>
        <begin position="224"/>
        <end position="348"/>
    </location>
</feature>
<dbReference type="RefSeq" id="WP_012792839.1">
    <property type="nucleotide sequence ID" value="NC_013132.1"/>
</dbReference>
<evidence type="ECO:0000313" key="2">
    <source>
        <dbReference type="EMBL" id="ACU62671.1"/>
    </source>
</evidence>
<dbReference type="InterPro" id="IPR018958">
    <property type="entry name" value="Knr4/Smi1-like_dom"/>
</dbReference>
<dbReference type="SUPFAM" id="SSF160631">
    <property type="entry name" value="SMI1/KNR4-like"/>
    <property type="match status" value="1"/>
</dbReference>
<dbReference type="AlphaFoldDB" id="A0A979G8H7"/>
<sequence length="371" mass="41474">MSKLINLYEKSFGKPGNLTQLKGGKGADFKIAVSFPDPKKEITETRITSLGLSELSKDDELDIELVLITEGKATPEEAEETGAFFYALYKMIKKAEKVRSGDIYRTDAVPGFGKMDAVILLNSGYKSPAWLDEDEYKGQLIKVVPLFSDEADGLEKLAVESRELFIYKSQVPFREPGRKQTNIVYDAVFNIWSAISEWYTEHKVDDAKKLADMLAAAPKKGAGDALEKKIGIDIPEDFKESFNIVHDTLRVGSYDLYSQANLVAAFKRMYDLNEEGEFVEALEKLVESPEFQPVWWHENWIPVAADSGGDLLVLDMAPTISGTKGQVLTHSAVEGPAITDNHCFLDWLNDYYVALQTGKYDVDKDGILTRN</sequence>
<reference evidence="2 3" key="2">
    <citation type="journal article" date="2010" name="Stand. Genomic Sci.">
        <title>Complete genome sequence of Chitinophaga pinensis type strain (UQM 2034).</title>
        <authorList>
            <person name="Glavina Del Rio T."/>
            <person name="Abt B."/>
            <person name="Spring S."/>
            <person name="Lapidus A."/>
            <person name="Nolan M."/>
            <person name="Tice H."/>
            <person name="Copeland A."/>
            <person name="Cheng J.F."/>
            <person name="Chen F."/>
            <person name="Bruce D."/>
            <person name="Goodwin L."/>
            <person name="Pitluck S."/>
            <person name="Ivanova N."/>
            <person name="Mavromatis K."/>
            <person name="Mikhailova N."/>
            <person name="Pati A."/>
            <person name="Chen A."/>
            <person name="Palaniappan K."/>
            <person name="Land M."/>
            <person name="Hauser L."/>
            <person name="Chang Y.J."/>
            <person name="Jeffries C.D."/>
            <person name="Chain P."/>
            <person name="Saunders E."/>
            <person name="Detter J.C."/>
            <person name="Brettin T."/>
            <person name="Rohde M."/>
            <person name="Goker M."/>
            <person name="Bristow J."/>
            <person name="Eisen J.A."/>
            <person name="Markowitz V."/>
            <person name="Hugenholtz P."/>
            <person name="Kyrpides N.C."/>
            <person name="Klenk H.P."/>
            <person name="Lucas S."/>
        </authorList>
    </citation>
    <scope>NUCLEOTIDE SEQUENCE [LARGE SCALE GENOMIC DNA]</scope>
    <source>
        <strain evidence="3">ATCC 43595 / DSM 2588 / LMG 13176 / NBRC 15968 / NCIMB 11800 / UQM 2034</strain>
    </source>
</reference>
<dbReference type="PANTHER" id="PTHR47432">
    <property type="entry name" value="CELL WALL ASSEMBLY REGULATOR SMI1"/>
    <property type="match status" value="1"/>
</dbReference>
<accession>A0A979G8H7</accession>
<dbReference type="InterPro" id="IPR051873">
    <property type="entry name" value="KNR4/SMI1_regulator"/>
</dbReference>
<dbReference type="Proteomes" id="UP000002215">
    <property type="component" value="Chromosome"/>
</dbReference>
<dbReference type="KEGG" id="cpi:Cpin_5240"/>
<evidence type="ECO:0000313" key="3">
    <source>
        <dbReference type="Proteomes" id="UP000002215"/>
    </source>
</evidence>
<gene>
    <name evidence="2" type="ordered locus">Cpin_5240</name>
</gene>
<dbReference type="Pfam" id="PF09346">
    <property type="entry name" value="SMI1_KNR4"/>
    <property type="match status" value="1"/>
</dbReference>
<dbReference type="PANTHER" id="PTHR47432:SF1">
    <property type="entry name" value="CELL WALL ASSEMBLY REGULATOR SMI1"/>
    <property type="match status" value="1"/>
</dbReference>
<dbReference type="InterPro" id="IPR037883">
    <property type="entry name" value="Knr4/Smi1-like_sf"/>
</dbReference>
<dbReference type="OrthoDB" id="6989522at2"/>
<dbReference type="EMBL" id="CP001699">
    <property type="protein sequence ID" value="ACU62671.1"/>
    <property type="molecule type" value="Genomic_DNA"/>
</dbReference>
<protein>
    <submittedName>
        <fullName evidence="2">Protein involved in beta-1 3-glucan synthesis</fullName>
    </submittedName>
</protein>
<name>A0A979G8H7_CHIPD</name>
<dbReference type="Gene3D" id="3.40.1580.10">
    <property type="entry name" value="SMI1/KNR4-like"/>
    <property type="match status" value="1"/>
</dbReference>
<evidence type="ECO:0000259" key="1">
    <source>
        <dbReference type="Pfam" id="PF09346"/>
    </source>
</evidence>
<proteinExistence type="predicted"/>
<reference evidence="3" key="1">
    <citation type="submission" date="2009-08" db="EMBL/GenBank/DDBJ databases">
        <title>The complete genome of Chitinophaga pinensis DSM 2588.</title>
        <authorList>
            <consortium name="US DOE Joint Genome Institute (JGI-PGF)"/>
            <person name="Lucas S."/>
            <person name="Copeland A."/>
            <person name="Lapidus A."/>
            <person name="Glavina del Rio T."/>
            <person name="Dalin E."/>
            <person name="Tice H."/>
            <person name="Bruce D."/>
            <person name="Goodwin L."/>
            <person name="Pitluck S."/>
            <person name="Kyrpides N."/>
            <person name="Mavromatis K."/>
            <person name="Ivanova N."/>
            <person name="Mikhailova N."/>
            <person name="Sims D."/>
            <person name="Meinche L."/>
            <person name="Brettin T."/>
            <person name="Detter J.C."/>
            <person name="Han C."/>
            <person name="Larimer F."/>
            <person name="Land M."/>
            <person name="Hauser L."/>
            <person name="Markowitz V."/>
            <person name="Cheng J.-F."/>
            <person name="Hugenholtz P."/>
            <person name="Woyke T."/>
            <person name="Wu D."/>
            <person name="Spring S."/>
            <person name="Klenk H.-P."/>
            <person name="Eisen J.A."/>
        </authorList>
    </citation>
    <scope>NUCLEOTIDE SEQUENCE [LARGE SCALE GENOMIC DNA]</scope>
    <source>
        <strain evidence="3">ATCC 43595 / DSM 2588 / LMG 13176 / NBRC 15968 / NCIMB 11800 / UQM 2034</strain>
    </source>
</reference>